<dbReference type="Proteomes" id="UP000295030">
    <property type="component" value="Unassembled WGS sequence"/>
</dbReference>
<organism evidence="6 7">
    <name type="scientific">Ancylobacter aquaticus</name>
    <dbReference type="NCBI Taxonomy" id="100"/>
    <lineage>
        <taxon>Bacteria</taxon>
        <taxon>Pseudomonadati</taxon>
        <taxon>Pseudomonadota</taxon>
        <taxon>Alphaproteobacteria</taxon>
        <taxon>Hyphomicrobiales</taxon>
        <taxon>Xanthobacteraceae</taxon>
        <taxon>Ancylobacter</taxon>
    </lineage>
</organism>
<dbReference type="RefSeq" id="WP_131833718.1">
    <property type="nucleotide sequence ID" value="NZ_SMFY01000001.1"/>
</dbReference>
<dbReference type="InterPro" id="IPR000524">
    <property type="entry name" value="Tscrpt_reg_HTH_GntR"/>
</dbReference>
<dbReference type="SMART" id="SM00345">
    <property type="entry name" value="HTH_GNTR"/>
    <property type="match status" value="1"/>
</dbReference>
<feature type="domain" description="HTH gntR-type" evidence="5">
    <location>
        <begin position="23"/>
        <end position="90"/>
    </location>
</feature>
<reference evidence="6 7" key="1">
    <citation type="submission" date="2019-03" db="EMBL/GenBank/DDBJ databases">
        <title>Genomic Encyclopedia of Type Strains, Phase IV (KMG-IV): sequencing the most valuable type-strain genomes for metagenomic binning, comparative biology and taxonomic classification.</title>
        <authorList>
            <person name="Goeker M."/>
        </authorList>
    </citation>
    <scope>NUCLEOTIDE SEQUENCE [LARGE SCALE GENOMIC DNA]</scope>
    <source>
        <strain evidence="6 7">DSM 101</strain>
    </source>
</reference>
<evidence type="ECO:0000256" key="4">
    <source>
        <dbReference type="SAM" id="MobiDB-lite"/>
    </source>
</evidence>
<dbReference type="SUPFAM" id="SSF48008">
    <property type="entry name" value="GntR ligand-binding domain-like"/>
    <property type="match status" value="1"/>
</dbReference>
<feature type="region of interest" description="Disordered" evidence="4">
    <location>
        <begin position="1"/>
        <end position="22"/>
    </location>
</feature>
<dbReference type="OrthoDB" id="7618373at2"/>
<gene>
    <name evidence="6" type="ORF">EV667_0468</name>
</gene>
<evidence type="ECO:0000256" key="2">
    <source>
        <dbReference type="ARBA" id="ARBA00023125"/>
    </source>
</evidence>
<comment type="caution">
    <text evidence="6">The sequence shown here is derived from an EMBL/GenBank/DDBJ whole genome shotgun (WGS) entry which is preliminary data.</text>
</comment>
<proteinExistence type="predicted"/>
<keyword evidence="3" id="KW-0804">Transcription</keyword>
<evidence type="ECO:0000259" key="5">
    <source>
        <dbReference type="PROSITE" id="PS50949"/>
    </source>
</evidence>
<dbReference type="InterPro" id="IPR011711">
    <property type="entry name" value="GntR_C"/>
</dbReference>
<dbReference type="PROSITE" id="PS50949">
    <property type="entry name" value="HTH_GNTR"/>
    <property type="match status" value="1"/>
</dbReference>
<name>A0A4R1I9X3_ANCAQ</name>
<dbReference type="Gene3D" id="1.10.10.10">
    <property type="entry name" value="Winged helix-like DNA-binding domain superfamily/Winged helix DNA-binding domain"/>
    <property type="match status" value="1"/>
</dbReference>
<evidence type="ECO:0000313" key="7">
    <source>
        <dbReference type="Proteomes" id="UP000295030"/>
    </source>
</evidence>
<dbReference type="GO" id="GO:0003677">
    <property type="term" value="F:DNA binding"/>
    <property type="evidence" value="ECO:0007669"/>
    <property type="project" value="UniProtKB-KW"/>
</dbReference>
<dbReference type="PANTHER" id="PTHR43537:SF53">
    <property type="entry name" value="HTH-TYPE TRANSCRIPTIONAL REPRESSOR NANR"/>
    <property type="match status" value="1"/>
</dbReference>
<dbReference type="InterPro" id="IPR008920">
    <property type="entry name" value="TF_FadR/GntR_C"/>
</dbReference>
<keyword evidence="2 6" id="KW-0238">DNA-binding</keyword>
<dbReference type="EMBL" id="SMFY01000001">
    <property type="protein sequence ID" value="TCK30380.1"/>
    <property type="molecule type" value="Genomic_DNA"/>
</dbReference>
<dbReference type="InterPro" id="IPR036388">
    <property type="entry name" value="WH-like_DNA-bd_sf"/>
</dbReference>
<dbReference type="InterPro" id="IPR036390">
    <property type="entry name" value="WH_DNA-bd_sf"/>
</dbReference>
<dbReference type="Pfam" id="PF07729">
    <property type="entry name" value="FCD"/>
    <property type="match status" value="1"/>
</dbReference>
<keyword evidence="1" id="KW-0805">Transcription regulation</keyword>
<dbReference type="SMART" id="SM00895">
    <property type="entry name" value="FCD"/>
    <property type="match status" value="1"/>
</dbReference>
<dbReference type="GO" id="GO:0003700">
    <property type="term" value="F:DNA-binding transcription factor activity"/>
    <property type="evidence" value="ECO:0007669"/>
    <property type="project" value="InterPro"/>
</dbReference>
<evidence type="ECO:0000256" key="1">
    <source>
        <dbReference type="ARBA" id="ARBA00023015"/>
    </source>
</evidence>
<dbReference type="Gene3D" id="1.20.120.530">
    <property type="entry name" value="GntR ligand-binding domain-like"/>
    <property type="match status" value="1"/>
</dbReference>
<sequence length="244" mass="26719">MAREDGTGDVGGGADAQDDARGGGADDAIYAKIHAAIAAQDLPPGTRLREDEMRQIFGVSRARIRKVFSRLAYAGLVTIEPNKGASVFQPTPKEAREIFAARRGIEGTIVRLLAGRLGKAELASLNRHIALEVAAEARRDWQEMVRLSGEFHLLLAEIAGNGILLRFLRELITREALVILVYEKPGQPSCSHHEHQMILDALLTDDDAQAVLLMEEHLGNVEDRLDLDRDTRKSVDLGRLFAGA</sequence>
<evidence type="ECO:0000256" key="3">
    <source>
        <dbReference type="ARBA" id="ARBA00023163"/>
    </source>
</evidence>
<dbReference type="SUPFAM" id="SSF46785">
    <property type="entry name" value="Winged helix' DNA-binding domain"/>
    <property type="match status" value="1"/>
</dbReference>
<dbReference type="Pfam" id="PF00392">
    <property type="entry name" value="GntR"/>
    <property type="match status" value="1"/>
</dbReference>
<dbReference type="AlphaFoldDB" id="A0A4R1I9X3"/>
<dbReference type="PANTHER" id="PTHR43537">
    <property type="entry name" value="TRANSCRIPTIONAL REGULATOR, GNTR FAMILY"/>
    <property type="match status" value="1"/>
</dbReference>
<accession>A0A4R1I9X3</accession>
<keyword evidence="7" id="KW-1185">Reference proteome</keyword>
<protein>
    <submittedName>
        <fullName evidence="6">DNA-binding GntR family transcriptional regulator</fullName>
    </submittedName>
</protein>
<evidence type="ECO:0000313" key="6">
    <source>
        <dbReference type="EMBL" id="TCK30380.1"/>
    </source>
</evidence>